<name>F7Q992_9GAMM</name>
<evidence type="ECO:0000256" key="1">
    <source>
        <dbReference type="SAM" id="MobiDB-lite"/>
    </source>
</evidence>
<reference evidence="2 3" key="1">
    <citation type="journal article" date="2011" name="J. Bacteriol.">
        <title>Genome sequence of Salinisphaera shabanensis, a gammaproteobacterium from the harsh, variable environment of the brine-seawater interface of the Shaban Deep in the Red Sea.</title>
        <authorList>
            <person name="Antunes A."/>
            <person name="Alam I."/>
            <person name="Bajic V.B."/>
            <person name="Stingl U."/>
        </authorList>
    </citation>
    <scope>NUCLEOTIDE SEQUENCE [LARGE SCALE GENOMIC DNA]</scope>
    <source>
        <strain evidence="2 3">E1L3A</strain>
    </source>
</reference>
<dbReference type="OrthoDB" id="5567017at2"/>
<accession>F7Q992</accession>
<reference evidence="2 3" key="2">
    <citation type="journal article" date="2013" name="PLoS ONE">
        <title>INDIGO - INtegrated Data Warehouse of MIcrobial GenOmes with Examples from the Red Sea Extremophiles.</title>
        <authorList>
            <person name="Alam I."/>
            <person name="Antunes A."/>
            <person name="Kamau A.A."/>
            <person name="Ba Alawi W."/>
            <person name="Kalkatawi M."/>
            <person name="Stingl U."/>
            <person name="Bajic V.B."/>
        </authorList>
    </citation>
    <scope>NUCLEOTIDE SEQUENCE [LARGE SCALE GENOMIC DNA]</scope>
    <source>
        <strain evidence="2 3">E1L3A</strain>
    </source>
</reference>
<dbReference type="eggNOG" id="ENOG5032213">
    <property type="taxonomic scope" value="Bacteria"/>
</dbReference>
<organism evidence="2 3">
    <name type="scientific">Salinisphaera shabanensis E1L3A</name>
    <dbReference type="NCBI Taxonomy" id="1033802"/>
    <lineage>
        <taxon>Bacteria</taxon>
        <taxon>Pseudomonadati</taxon>
        <taxon>Pseudomonadota</taxon>
        <taxon>Gammaproteobacteria</taxon>
        <taxon>Salinisphaerales</taxon>
        <taxon>Salinisphaeraceae</taxon>
        <taxon>Salinisphaera</taxon>
    </lineage>
</organism>
<comment type="caution">
    <text evidence="2">The sequence shown here is derived from an EMBL/GenBank/DDBJ whole genome shotgun (WGS) entry which is preliminary data.</text>
</comment>
<gene>
    <name evidence="2" type="primary">mxaK</name>
    <name evidence="2" type="ORF">SSPSH_000934</name>
</gene>
<dbReference type="AlphaFoldDB" id="F7Q992"/>
<evidence type="ECO:0000313" key="3">
    <source>
        <dbReference type="Proteomes" id="UP000006242"/>
    </source>
</evidence>
<evidence type="ECO:0000313" key="2">
    <source>
        <dbReference type="EMBL" id="ERJ20070.1"/>
    </source>
</evidence>
<dbReference type="InterPro" id="IPR011990">
    <property type="entry name" value="TPR-like_helical_dom_sf"/>
</dbReference>
<dbReference type="Proteomes" id="UP000006242">
    <property type="component" value="Unassembled WGS sequence"/>
</dbReference>
<feature type="region of interest" description="Disordered" evidence="1">
    <location>
        <begin position="162"/>
        <end position="192"/>
    </location>
</feature>
<dbReference type="Gene3D" id="1.25.40.10">
    <property type="entry name" value="Tetratricopeptide repeat domain"/>
    <property type="match status" value="1"/>
</dbReference>
<sequence length="192" mass="21493">MSRLRKLRWLALTVASCAVGVAVWQGMIWYDHARDQRRITAALAHQEVAITPDTGLRVLFARGYGQARLQRYREASAAYRAVWNRTYGADGSDPDGLAARSRYNLGNLYARRSVAAAESYDIDSARTMAELAKQAYRDALRAAPDYWPAKHNFEAAQRLVRDLPTHDGEASTDPEAKPDVWSQMPGFPRGLP</sequence>
<dbReference type="EMBL" id="AFNV02000005">
    <property type="protein sequence ID" value="ERJ20070.1"/>
    <property type="molecule type" value="Genomic_DNA"/>
</dbReference>
<proteinExistence type="predicted"/>
<keyword evidence="3" id="KW-1185">Reference proteome</keyword>
<dbReference type="RefSeq" id="WP_006913822.1">
    <property type="nucleotide sequence ID" value="NZ_AFNV02000005.1"/>
</dbReference>
<dbReference type="STRING" id="1033802.SSPSH_000934"/>
<feature type="compositionally biased region" description="Basic and acidic residues" evidence="1">
    <location>
        <begin position="162"/>
        <end position="178"/>
    </location>
</feature>
<protein>
    <submittedName>
        <fullName evidence="2">MxaK protein</fullName>
    </submittedName>
</protein>